<dbReference type="PANTHER" id="PTHR39441">
    <property type="entry name" value="DUF2252 DOMAIN-CONTAINING PROTEIN"/>
    <property type="match status" value="1"/>
</dbReference>
<dbReference type="SUPFAM" id="SSF56112">
    <property type="entry name" value="Protein kinase-like (PK-like)"/>
    <property type="match status" value="1"/>
</dbReference>
<sequence>MTTISQSVRNFETWLAGELGDDLVKDDLREKHEKMRSDDFVFLRATYWRWCEIILDICPELTGAPQVLAIGDTHLENFGTWRDIEGRLVWGVNDFDDAAVMPYALDLVRLAASAVLARGGDGPSVRMIGELILSGYRRGLENPLPVILERNHKWLRKALLLPNSERREFWEKYEMLRPGKKPAPPAYVKALADALPLGSGPFVAKRRSGGTGSLGRPRFVAYAEWQGGPVLREAKALVPSAWSLRHRPQDVAIHASEIANGRARSADPHYRVSGRILVRRLSPNSCKIEIDRHPEILLSPTMLELMGFEIANCHCDDAAAVAAILKDLAARGNDWLHEAARAAASSVGAEQKAYSRAG</sequence>
<gene>
    <name evidence="1" type="ORF">A4A59_13705</name>
</gene>
<dbReference type="Pfam" id="PF10009">
    <property type="entry name" value="DUF2252"/>
    <property type="match status" value="1"/>
</dbReference>
<comment type="caution">
    <text evidence="1">The sequence shown here is derived from an EMBL/GenBank/DDBJ whole genome shotgun (WGS) entry which is preliminary data.</text>
</comment>
<reference evidence="1" key="1">
    <citation type="submission" date="2016-03" db="EMBL/GenBank/DDBJ databases">
        <title>Microsymbionts genomes from the relict species Vavilovia formosa.</title>
        <authorList>
            <person name="Chirak E."/>
            <person name="Kimeklis A."/>
            <person name="Kopat V."/>
            <person name="Andronov E."/>
        </authorList>
    </citation>
    <scope>NUCLEOTIDE SEQUENCE [LARGE SCALE GENOMIC DNA]</scope>
    <source>
        <strain evidence="1">Vaf12</strain>
    </source>
</reference>
<dbReference type="AlphaFoldDB" id="A0A154IL50"/>
<name>A0A154IL50_RHILE</name>
<dbReference type="RefSeq" id="WP_062941397.1">
    <property type="nucleotide sequence ID" value="NZ_CP171844.1"/>
</dbReference>
<dbReference type="InterPro" id="IPR018721">
    <property type="entry name" value="DUF2252"/>
</dbReference>
<evidence type="ECO:0000313" key="1">
    <source>
        <dbReference type="EMBL" id="KZB01289.1"/>
    </source>
</evidence>
<proteinExistence type="predicted"/>
<accession>A0A154IL50</accession>
<protein>
    <recommendedName>
        <fullName evidence="2">DUF2252 domain-containing protein</fullName>
    </recommendedName>
</protein>
<dbReference type="InterPro" id="IPR011009">
    <property type="entry name" value="Kinase-like_dom_sf"/>
</dbReference>
<organism evidence="1">
    <name type="scientific">Rhizobium leguminosarum</name>
    <dbReference type="NCBI Taxonomy" id="384"/>
    <lineage>
        <taxon>Bacteria</taxon>
        <taxon>Pseudomonadati</taxon>
        <taxon>Pseudomonadota</taxon>
        <taxon>Alphaproteobacteria</taxon>
        <taxon>Hyphomicrobiales</taxon>
        <taxon>Rhizobiaceae</taxon>
        <taxon>Rhizobium/Agrobacterium group</taxon>
        <taxon>Rhizobium</taxon>
    </lineage>
</organism>
<evidence type="ECO:0008006" key="2">
    <source>
        <dbReference type="Google" id="ProtNLM"/>
    </source>
</evidence>
<dbReference type="EMBL" id="LVYU01000080">
    <property type="protein sequence ID" value="KZB01289.1"/>
    <property type="molecule type" value="Genomic_DNA"/>
</dbReference>
<dbReference type="PANTHER" id="PTHR39441:SF1">
    <property type="entry name" value="DUF2252 DOMAIN-CONTAINING PROTEIN"/>
    <property type="match status" value="1"/>
</dbReference>